<evidence type="ECO:0000313" key="3">
    <source>
        <dbReference type="Proteomes" id="UP000762676"/>
    </source>
</evidence>
<accession>A0AAV4FSW7</accession>
<protein>
    <submittedName>
        <fullName evidence="2">39S ribosomal protein L23, mitochondrial</fullName>
    </submittedName>
</protein>
<organism evidence="2 3">
    <name type="scientific">Elysia marginata</name>
    <dbReference type="NCBI Taxonomy" id="1093978"/>
    <lineage>
        <taxon>Eukaryota</taxon>
        <taxon>Metazoa</taxon>
        <taxon>Spiralia</taxon>
        <taxon>Lophotrochozoa</taxon>
        <taxon>Mollusca</taxon>
        <taxon>Gastropoda</taxon>
        <taxon>Heterobranchia</taxon>
        <taxon>Euthyneura</taxon>
        <taxon>Panpulmonata</taxon>
        <taxon>Sacoglossa</taxon>
        <taxon>Placobranchoidea</taxon>
        <taxon>Plakobranchidae</taxon>
        <taxon>Elysia</taxon>
    </lineage>
</organism>
<keyword evidence="2" id="KW-0687">Ribonucleoprotein</keyword>
<dbReference type="Proteomes" id="UP000762676">
    <property type="component" value="Unassembled WGS sequence"/>
</dbReference>
<keyword evidence="3" id="KW-1185">Reference proteome</keyword>
<reference evidence="2 3" key="1">
    <citation type="journal article" date="2021" name="Elife">
        <title>Chloroplast acquisition without the gene transfer in kleptoplastic sea slugs, Plakobranchus ocellatus.</title>
        <authorList>
            <person name="Maeda T."/>
            <person name="Takahashi S."/>
            <person name="Yoshida T."/>
            <person name="Shimamura S."/>
            <person name="Takaki Y."/>
            <person name="Nagai Y."/>
            <person name="Toyoda A."/>
            <person name="Suzuki Y."/>
            <person name="Arimoto A."/>
            <person name="Ishii H."/>
            <person name="Satoh N."/>
            <person name="Nishiyama T."/>
            <person name="Hasebe M."/>
            <person name="Maruyama T."/>
            <person name="Minagawa J."/>
            <person name="Obokata J."/>
            <person name="Shigenobu S."/>
        </authorList>
    </citation>
    <scope>NUCLEOTIDE SEQUENCE [LARGE SCALE GENOMIC DNA]</scope>
</reference>
<gene>
    <name evidence="2" type="ORF">ElyMa_000482500</name>
</gene>
<dbReference type="Gene3D" id="3.30.70.330">
    <property type="match status" value="1"/>
</dbReference>
<evidence type="ECO:0000256" key="1">
    <source>
        <dbReference type="SAM" id="MobiDB-lite"/>
    </source>
</evidence>
<comment type="caution">
    <text evidence="2">The sequence shown here is derived from an EMBL/GenBank/DDBJ whole genome shotgun (WGS) entry which is preliminary data.</text>
</comment>
<sequence length="110" mass="13022">MTVLDDLDVDVSCYDHLVEHMAVVSDRGNVIVAGEDIKHPTKRYVQAREPDKRMAYIVLGEGQEFTFPDLFAEKLPPMEREMKEMRKMKREGQVERRQSWEREAVPPWFR</sequence>
<feature type="region of interest" description="Disordered" evidence="1">
    <location>
        <begin position="85"/>
        <end position="110"/>
    </location>
</feature>
<name>A0AAV4FSW7_9GAST</name>
<feature type="compositionally biased region" description="Basic and acidic residues" evidence="1">
    <location>
        <begin position="85"/>
        <end position="104"/>
    </location>
</feature>
<dbReference type="GO" id="GO:0005840">
    <property type="term" value="C:ribosome"/>
    <property type="evidence" value="ECO:0007669"/>
    <property type="project" value="UniProtKB-KW"/>
</dbReference>
<dbReference type="InterPro" id="IPR012677">
    <property type="entry name" value="Nucleotide-bd_a/b_plait_sf"/>
</dbReference>
<dbReference type="EMBL" id="BMAT01000929">
    <property type="protein sequence ID" value="GFR76427.1"/>
    <property type="molecule type" value="Genomic_DNA"/>
</dbReference>
<evidence type="ECO:0000313" key="2">
    <source>
        <dbReference type="EMBL" id="GFR76427.1"/>
    </source>
</evidence>
<dbReference type="AlphaFoldDB" id="A0AAV4FSW7"/>
<proteinExistence type="predicted"/>
<keyword evidence="2" id="KW-0689">Ribosomal protein</keyword>